<dbReference type="InterPro" id="IPR040676">
    <property type="entry name" value="DUF5641"/>
</dbReference>
<accession>A0ABM5KS13</accession>
<evidence type="ECO:0000313" key="3">
    <source>
        <dbReference type="EnsemblMetazoa" id="XP_050512982.1"/>
    </source>
</evidence>
<dbReference type="PANTHER" id="PTHR47331:SF1">
    <property type="entry name" value="GAG-LIKE PROTEIN"/>
    <property type="match status" value="1"/>
</dbReference>
<dbReference type="PANTHER" id="PTHR47331">
    <property type="entry name" value="PHD-TYPE DOMAIN-CONTAINING PROTEIN"/>
    <property type="match status" value="1"/>
</dbReference>
<reference evidence="3" key="1">
    <citation type="submission" date="2025-05" db="UniProtKB">
        <authorList>
            <consortium name="EnsemblMetazoa"/>
        </authorList>
    </citation>
    <scope>IDENTIFICATION</scope>
</reference>
<protein>
    <recommendedName>
        <fullName evidence="2">DUF5641 domain-containing protein</fullName>
    </recommendedName>
</protein>
<feature type="compositionally biased region" description="Basic and acidic residues" evidence="1">
    <location>
        <begin position="192"/>
        <end position="209"/>
    </location>
</feature>
<dbReference type="GeneID" id="126888663"/>
<feature type="compositionally biased region" description="Basic residues" evidence="1">
    <location>
        <begin position="210"/>
        <end position="227"/>
    </location>
</feature>
<dbReference type="RefSeq" id="XP_050512982.1">
    <property type="nucleotide sequence ID" value="XM_050657025.1"/>
</dbReference>
<feature type="domain" description="DUF5641" evidence="2">
    <location>
        <begin position="92"/>
        <end position="180"/>
    </location>
</feature>
<dbReference type="Pfam" id="PF18701">
    <property type="entry name" value="DUF5641"/>
    <property type="match status" value="1"/>
</dbReference>
<name>A0ABM5KS13_DIAVI</name>
<dbReference type="Proteomes" id="UP001652700">
    <property type="component" value="Unplaced"/>
</dbReference>
<organism evidence="3 4">
    <name type="scientific">Diabrotica virgifera virgifera</name>
    <name type="common">western corn rootworm</name>
    <dbReference type="NCBI Taxonomy" id="50390"/>
    <lineage>
        <taxon>Eukaryota</taxon>
        <taxon>Metazoa</taxon>
        <taxon>Ecdysozoa</taxon>
        <taxon>Arthropoda</taxon>
        <taxon>Hexapoda</taxon>
        <taxon>Insecta</taxon>
        <taxon>Pterygota</taxon>
        <taxon>Neoptera</taxon>
        <taxon>Endopterygota</taxon>
        <taxon>Coleoptera</taxon>
        <taxon>Polyphaga</taxon>
        <taxon>Cucujiformia</taxon>
        <taxon>Chrysomeloidea</taxon>
        <taxon>Chrysomelidae</taxon>
        <taxon>Galerucinae</taxon>
        <taxon>Diabroticina</taxon>
        <taxon>Diabroticites</taxon>
        <taxon>Diabrotica</taxon>
    </lineage>
</organism>
<evidence type="ECO:0000256" key="1">
    <source>
        <dbReference type="SAM" id="MobiDB-lite"/>
    </source>
</evidence>
<sequence length="227" mass="26518">MQRCFPQLWERLVRVVKELLRRQLGKASLHYVELYTVLCDIESVINQRPLTYVSEVDEFEVLTPSSFLKPLQGNSDEVVDLDIVDSEFFKGRFRHIKNLRQMLRDRFRKEYLAELVNYGQRRGDSVKVGDVVMVGSDNVKRINWPMGKIIEVYSGQDGIQRVAKVKTKNGVLVRPCLRLYRVELPINDIQENLRKDKEESTEQDKSEKGKKSRYGRTLKTPHKFTAA</sequence>
<evidence type="ECO:0000259" key="2">
    <source>
        <dbReference type="Pfam" id="PF18701"/>
    </source>
</evidence>
<dbReference type="EnsemblMetazoa" id="XM_050657025.1">
    <property type="protein sequence ID" value="XP_050512982.1"/>
    <property type="gene ID" value="LOC126888663"/>
</dbReference>
<feature type="region of interest" description="Disordered" evidence="1">
    <location>
        <begin position="192"/>
        <end position="227"/>
    </location>
</feature>
<evidence type="ECO:0000313" key="4">
    <source>
        <dbReference type="Proteomes" id="UP001652700"/>
    </source>
</evidence>
<keyword evidence="4" id="KW-1185">Reference proteome</keyword>
<proteinExistence type="predicted"/>